<keyword evidence="7 8" id="KW-0472">Membrane</keyword>
<dbReference type="GO" id="GO:0006493">
    <property type="term" value="P:protein O-linked glycosylation"/>
    <property type="evidence" value="ECO:0007669"/>
    <property type="project" value="InterPro"/>
</dbReference>
<proteinExistence type="predicted"/>
<feature type="domain" description="ArnT-like N-terminal" evidence="9">
    <location>
        <begin position="2"/>
        <end position="212"/>
    </location>
</feature>
<keyword evidence="4 10" id="KW-0808">Transferase</keyword>
<feature type="transmembrane region" description="Helical" evidence="8">
    <location>
        <begin position="277"/>
        <end position="303"/>
    </location>
</feature>
<dbReference type="Proteomes" id="UP000501602">
    <property type="component" value="Chromosome"/>
</dbReference>
<feature type="transmembrane region" description="Helical" evidence="8">
    <location>
        <begin position="323"/>
        <end position="346"/>
    </location>
</feature>
<evidence type="ECO:0000256" key="6">
    <source>
        <dbReference type="ARBA" id="ARBA00022989"/>
    </source>
</evidence>
<evidence type="ECO:0000313" key="10">
    <source>
        <dbReference type="EMBL" id="QIZ78799.1"/>
    </source>
</evidence>
<keyword evidence="3" id="KW-0328">Glycosyltransferase</keyword>
<feature type="transmembrane region" description="Helical" evidence="8">
    <location>
        <begin position="133"/>
        <end position="166"/>
    </location>
</feature>
<evidence type="ECO:0000256" key="4">
    <source>
        <dbReference type="ARBA" id="ARBA00022679"/>
    </source>
</evidence>
<evidence type="ECO:0000256" key="7">
    <source>
        <dbReference type="ARBA" id="ARBA00023136"/>
    </source>
</evidence>
<dbReference type="InterPro" id="IPR003342">
    <property type="entry name" value="ArnT-like_N"/>
</dbReference>
<dbReference type="InterPro" id="IPR050297">
    <property type="entry name" value="LipidA_mod_glycosyltrf_83"/>
</dbReference>
<dbReference type="AlphaFoldDB" id="A0A6H1UJJ6"/>
<feature type="transmembrane region" description="Helical" evidence="8">
    <location>
        <begin position="88"/>
        <end position="121"/>
    </location>
</feature>
<dbReference type="Pfam" id="PF02366">
    <property type="entry name" value="PMT"/>
    <property type="match status" value="1"/>
</dbReference>
<evidence type="ECO:0000256" key="5">
    <source>
        <dbReference type="ARBA" id="ARBA00022692"/>
    </source>
</evidence>
<feature type="transmembrane region" description="Helical" evidence="8">
    <location>
        <begin position="241"/>
        <end position="265"/>
    </location>
</feature>
<dbReference type="GO" id="GO:0016763">
    <property type="term" value="F:pentosyltransferase activity"/>
    <property type="evidence" value="ECO:0007669"/>
    <property type="project" value="TreeGrafter"/>
</dbReference>
<comment type="subcellular location">
    <subcellularLocation>
        <location evidence="1">Cell membrane</location>
        <topology evidence="1">Multi-pass membrane protein</topology>
    </subcellularLocation>
</comment>
<organism evidence="10 11">
    <name type="scientific">Ferrimonas lipolytica</name>
    <dbReference type="NCBI Taxonomy" id="2724191"/>
    <lineage>
        <taxon>Bacteria</taxon>
        <taxon>Pseudomonadati</taxon>
        <taxon>Pseudomonadota</taxon>
        <taxon>Gammaproteobacteria</taxon>
        <taxon>Alteromonadales</taxon>
        <taxon>Ferrimonadaceae</taxon>
        <taxon>Ferrimonas</taxon>
    </lineage>
</organism>
<dbReference type="GO" id="GO:0000030">
    <property type="term" value="F:mannosyltransferase activity"/>
    <property type="evidence" value="ECO:0007669"/>
    <property type="project" value="InterPro"/>
</dbReference>
<dbReference type="PANTHER" id="PTHR33908">
    <property type="entry name" value="MANNOSYLTRANSFERASE YKCB-RELATED"/>
    <property type="match status" value="1"/>
</dbReference>
<keyword evidence="11" id="KW-1185">Reference proteome</keyword>
<keyword evidence="5 8" id="KW-0812">Transmembrane</keyword>
<feature type="transmembrane region" description="Helical" evidence="8">
    <location>
        <begin position="59"/>
        <end position="76"/>
    </location>
</feature>
<dbReference type="GO" id="GO:0010041">
    <property type="term" value="P:response to iron(III) ion"/>
    <property type="evidence" value="ECO:0007669"/>
    <property type="project" value="TreeGrafter"/>
</dbReference>
<protein>
    <submittedName>
        <fullName evidence="10">Glycosyltransferase family 39 protein</fullName>
    </submittedName>
</protein>
<reference evidence="10 11" key="1">
    <citation type="submission" date="2020-04" db="EMBL/GenBank/DDBJ databases">
        <title>Ferrimonas sp. S7 isolated from sea water.</title>
        <authorList>
            <person name="Bae S.S."/>
            <person name="Baek K."/>
        </authorList>
    </citation>
    <scope>NUCLEOTIDE SEQUENCE [LARGE SCALE GENOMIC DNA]</scope>
    <source>
        <strain evidence="10 11">S7</strain>
    </source>
</reference>
<name>A0A6H1UJJ6_9GAMM</name>
<dbReference type="GO" id="GO:0005886">
    <property type="term" value="C:plasma membrane"/>
    <property type="evidence" value="ECO:0007669"/>
    <property type="project" value="UniProtKB-SubCell"/>
</dbReference>
<feature type="transmembrane region" description="Helical" evidence="8">
    <location>
        <begin position="178"/>
        <end position="199"/>
    </location>
</feature>
<sequence length="440" mass="48862">MDTTEARYGNMARIMAETGNWLTPMFDYGIPFWGKPPLHTWASAVGIELFGLSEFAVRVPHFIAGLLVLGLVMLLARQLKLNPLMTGLVLATTLVFSLAAGAVMTDMLLTLGMTLAMVGFYIGWQQQPHSRSWSYAAFVGLAIGLLAKGPVVIVLFGLAIVPWLLWQVGPINGFKQLWLRHPIVSGLSLMLVIVAPWYIMAELATPGFLEYFLLGEHFFRFVDAGWAGDLYGKAHDQPRGMIWLFFAGAAMPWTPVLLWFGIRALKQGQRRFSQAQAFLLCWMLAPLVLFTFAGNILPAYVLPGIPALALLVTAGVQEQDLRWLGKLSMVTPLLLLIAIIVVAASVGKDRSDKLLLANVEVQTPVYYIDKSTFSGRFYSDGRALKIERDELVQQATNAMPYAVVVNAKRGVPQPLQRYCEFVDENDKRALYHCDNKAPQQ</sequence>
<dbReference type="EMBL" id="CP051180">
    <property type="protein sequence ID" value="QIZ78799.1"/>
    <property type="molecule type" value="Genomic_DNA"/>
</dbReference>
<gene>
    <name evidence="10" type="ORF">HER31_03175</name>
</gene>
<accession>A0A6H1UJJ6</accession>
<evidence type="ECO:0000313" key="11">
    <source>
        <dbReference type="Proteomes" id="UP000501602"/>
    </source>
</evidence>
<dbReference type="PANTHER" id="PTHR33908:SF3">
    <property type="entry name" value="UNDECAPRENYL PHOSPHATE-ALPHA-4-AMINO-4-DEOXY-L-ARABINOSE ARABINOSYL TRANSFERASE"/>
    <property type="match status" value="1"/>
</dbReference>
<keyword evidence="2" id="KW-1003">Cell membrane</keyword>
<keyword evidence="6 8" id="KW-1133">Transmembrane helix</keyword>
<evidence type="ECO:0000256" key="3">
    <source>
        <dbReference type="ARBA" id="ARBA00022676"/>
    </source>
</evidence>
<evidence type="ECO:0000256" key="8">
    <source>
        <dbReference type="SAM" id="Phobius"/>
    </source>
</evidence>
<dbReference type="KEGG" id="fes:HER31_03175"/>
<evidence type="ECO:0000259" key="9">
    <source>
        <dbReference type="Pfam" id="PF02366"/>
    </source>
</evidence>
<evidence type="ECO:0000256" key="2">
    <source>
        <dbReference type="ARBA" id="ARBA00022475"/>
    </source>
</evidence>
<dbReference type="GO" id="GO:0009103">
    <property type="term" value="P:lipopolysaccharide biosynthetic process"/>
    <property type="evidence" value="ECO:0007669"/>
    <property type="project" value="UniProtKB-ARBA"/>
</dbReference>
<evidence type="ECO:0000256" key="1">
    <source>
        <dbReference type="ARBA" id="ARBA00004651"/>
    </source>
</evidence>